<reference evidence="2 3" key="1">
    <citation type="submission" date="2024-03" db="EMBL/GenBank/DDBJ databases">
        <title>Human intestinal bacterial collection.</title>
        <authorList>
            <person name="Pauvert C."/>
            <person name="Hitch T.C.A."/>
            <person name="Clavel T."/>
        </authorList>
    </citation>
    <scope>NUCLEOTIDE SEQUENCE [LARGE SCALE GENOMIC DNA]</scope>
    <source>
        <strain evidence="2 3">CLA-SR-H024</strain>
    </source>
</reference>
<dbReference type="Pfam" id="PF02810">
    <property type="entry name" value="SEC-C"/>
    <property type="match status" value="1"/>
</dbReference>
<feature type="domain" description="Rho termination factor-like N-terminal" evidence="1">
    <location>
        <begin position="26"/>
        <end position="52"/>
    </location>
</feature>
<dbReference type="Proteomes" id="UP001465426">
    <property type="component" value="Unassembled WGS sequence"/>
</dbReference>
<dbReference type="Gene3D" id="3.10.450.50">
    <property type="match status" value="1"/>
</dbReference>
<dbReference type="PANTHER" id="PTHR33747">
    <property type="entry name" value="UPF0225 PROTEIN SCO1677"/>
    <property type="match status" value="1"/>
</dbReference>
<gene>
    <name evidence="2" type="ORF">WMO63_19545</name>
</gene>
<protein>
    <submittedName>
        <fullName evidence="2">SEC-C metal-binding domain-containing protein</fullName>
    </submittedName>
</protein>
<dbReference type="PANTHER" id="PTHR33747:SF1">
    <property type="entry name" value="ADENYLATE CYCLASE-ASSOCIATED CAP C-TERMINAL DOMAIN-CONTAINING PROTEIN"/>
    <property type="match status" value="1"/>
</dbReference>
<name>A0ABV1F5J9_9BACI</name>
<dbReference type="EMBL" id="JBBMFN010000067">
    <property type="protein sequence ID" value="MEQ2467858.1"/>
    <property type="molecule type" value="Genomic_DNA"/>
</dbReference>
<dbReference type="RefSeq" id="WP_251629072.1">
    <property type="nucleotide sequence ID" value="NZ_JBBMFN010000067.1"/>
</dbReference>
<evidence type="ECO:0000259" key="1">
    <source>
        <dbReference type="Pfam" id="PF07498"/>
    </source>
</evidence>
<dbReference type="InterPro" id="IPR011112">
    <property type="entry name" value="Rho-like_N"/>
</dbReference>
<proteinExistence type="predicted"/>
<dbReference type="InterPro" id="IPR004027">
    <property type="entry name" value="SEC_C_motif"/>
</dbReference>
<organism evidence="2 3">
    <name type="scientific">Niallia hominis</name>
    <dbReference type="NCBI Taxonomy" id="3133173"/>
    <lineage>
        <taxon>Bacteria</taxon>
        <taxon>Bacillati</taxon>
        <taxon>Bacillota</taxon>
        <taxon>Bacilli</taxon>
        <taxon>Bacillales</taxon>
        <taxon>Bacillaceae</taxon>
        <taxon>Niallia</taxon>
    </lineage>
</organism>
<accession>A0ABV1F5J9</accession>
<dbReference type="Pfam" id="PF07498">
    <property type="entry name" value="Rho_N"/>
    <property type="match status" value="1"/>
</dbReference>
<evidence type="ECO:0000313" key="2">
    <source>
        <dbReference type="EMBL" id="MEQ2467858.1"/>
    </source>
</evidence>
<sequence length="378" mass="44025">MKIDKRKNQKEKVKGLATLKEGLTVYKVADLREIGKKLGIKNLSSLKKAELISYLAEEIPNYLRTIISEYDERRIFLLKRIIANNGIISEEDVEIEEMEYFPKTGFMFIVYHNRNPFVTIPVEILPSLEEIVQDSAILTDVKRNTEWIKITRGLVYYYGTIPANQLIELVEKYIPIHPNVPAFNRVILDAMEYYQEVHYDRYGYSYWEVLEPAEILAEQALRKNIAYYPFTKKQLLEAGETNYLERPKGYSQLMELFTEVYQIPKDEAKAIIDDCIIHVKLNEHPSQILQYLQLELPLESLEEVKRLMDIIVVFMNNTRQWYLKGYTPVELSGRDKQASPPLSSQKGEVISFQTREKIGRNDPCPCGSGKKYKKCCGK</sequence>
<dbReference type="SUPFAM" id="SSF103642">
    <property type="entry name" value="Sec-C motif"/>
    <property type="match status" value="1"/>
</dbReference>
<evidence type="ECO:0000313" key="3">
    <source>
        <dbReference type="Proteomes" id="UP001465426"/>
    </source>
</evidence>
<keyword evidence="3" id="KW-1185">Reference proteome</keyword>
<comment type="caution">
    <text evidence="2">The sequence shown here is derived from an EMBL/GenBank/DDBJ whole genome shotgun (WGS) entry which is preliminary data.</text>
</comment>